<accession>A0AAU9G6N7</accession>
<evidence type="ECO:0000259" key="3">
    <source>
        <dbReference type="Pfam" id="PF16794"/>
    </source>
</evidence>
<feature type="region of interest" description="Disordered" evidence="2">
    <location>
        <begin position="341"/>
        <end position="462"/>
    </location>
</feature>
<feature type="compositionally biased region" description="Basic and acidic residues" evidence="2">
    <location>
        <begin position="650"/>
        <end position="670"/>
    </location>
</feature>
<dbReference type="PANTHER" id="PTHR23210:SF26">
    <property type="entry name" value="ACTIVATING TRANSCRIPTION FACTOR 7-INTERACTING PROTEIN 1"/>
    <property type="match status" value="1"/>
</dbReference>
<dbReference type="Proteomes" id="UP001500889">
    <property type="component" value="Chromosome E"/>
</dbReference>
<feature type="compositionally biased region" description="Basic and acidic residues" evidence="2">
    <location>
        <begin position="272"/>
        <end position="293"/>
    </location>
</feature>
<reference evidence="4 5" key="1">
    <citation type="submission" date="2024-02" db="EMBL/GenBank/DDBJ databases">
        <title>A chromosome-level genome assembly of Drosophila madeirensis, a fruit fly species endemic to Madeira island.</title>
        <authorList>
            <person name="Tomihara K."/>
            <person name="Llopart A."/>
            <person name="Yamamoto D."/>
        </authorList>
    </citation>
    <scope>NUCLEOTIDE SEQUENCE [LARGE SCALE GENOMIC DNA]</scope>
    <source>
        <strain evidence="4 5">RF1</strain>
    </source>
</reference>
<feature type="compositionally biased region" description="Polar residues" evidence="2">
    <location>
        <begin position="991"/>
        <end position="1007"/>
    </location>
</feature>
<feature type="compositionally biased region" description="Polar residues" evidence="2">
    <location>
        <begin position="404"/>
        <end position="413"/>
    </location>
</feature>
<evidence type="ECO:0000256" key="2">
    <source>
        <dbReference type="SAM" id="MobiDB-lite"/>
    </source>
</evidence>
<feature type="compositionally biased region" description="Basic and acidic residues" evidence="2">
    <location>
        <begin position="502"/>
        <end position="519"/>
    </location>
</feature>
<feature type="region of interest" description="Disordered" evidence="2">
    <location>
        <begin position="1"/>
        <end position="56"/>
    </location>
</feature>
<evidence type="ECO:0000313" key="4">
    <source>
        <dbReference type="EMBL" id="BFG04097.1"/>
    </source>
</evidence>
<evidence type="ECO:0000256" key="1">
    <source>
        <dbReference type="SAM" id="Coils"/>
    </source>
</evidence>
<feature type="compositionally biased region" description="Basic and acidic residues" evidence="2">
    <location>
        <begin position="678"/>
        <end position="703"/>
    </location>
</feature>
<feature type="compositionally biased region" description="Basic and acidic residues" evidence="2">
    <location>
        <begin position="221"/>
        <end position="233"/>
    </location>
</feature>
<dbReference type="InterPro" id="IPR026085">
    <property type="entry name" value="ATF7-int"/>
</dbReference>
<feature type="compositionally biased region" description="Polar residues" evidence="2">
    <location>
        <begin position="1031"/>
        <end position="1045"/>
    </location>
</feature>
<keyword evidence="5" id="KW-1185">Reference proteome</keyword>
<name>A0AAU9G6N7_DROMD</name>
<feature type="domain" description="Activating transcription factor 7-interacting protein Fn3" evidence="3">
    <location>
        <begin position="1238"/>
        <end position="1337"/>
    </location>
</feature>
<feature type="compositionally biased region" description="Low complexity" evidence="2">
    <location>
        <begin position="921"/>
        <end position="943"/>
    </location>
</feature>
<gene>
    <name evidence="4" type="ORF">DMAD_03141</name>
</gene>
<feature type="compositionally biased region" description="Polar residues" evidence="2">
    <location>
        <begin position="551"/>
        <end position="567"/>
    </location>
</feature>
<feature type="region of interest" description="Disordered" evidence="2">
    <location>
        <begin position="136"/>
        <end position="244"/>
    </location>
</feature>
<feature type="compositionally biased region" description="Basic and acidic residues" evidence="2">
    <location>
        <begin position="309"/>
        <end position="320"/>
    </location>
</feature>
<proteinExistence type="predicted"/>
<feature type="compositionally biased region" description="Acidic residues" evidence="2">
    <location>
        <begin position="183"/>
        <end position="197"/>
    </location>
</feature>
<feature type="compositionally biased region" description="Low complexity" evidence="2">
    <location>
        <begin position="889"/>
        <end position="901"/>
    </location>
</feature>
<organism evidence="4 5">
    <name type="scientific">Drosophila madeirensis</name>
    <name type="common">Fruit fly</name>
    <dbReference type="NCBI Taxonomy" id="30013"/>
    <lineage>
        <taxon>Eukaryota</taxon>
        <taxon>Metazoa</taxon>
        <taxon>Ecdysozoa</taxon>
        <taxon>Arthropoda</taxon>
        <taxon>Hexapoda</taxon>
        <taxon>Insecta</taxon>
        <taxon>Pterygota</taxon>
        <taxon>Neoptera</taxon>
        <taxon>Endopterygota</taxon>
        <taxon>Diptera</taxon>
        <taxon>Brachycera</taxon>
        <taxon>Muscomorpha</taxon>
        <taxon>Ephydroidea</taxon>
        <taxon>Drosophilidae</taxon>
        <taxon>Drosophila</taxon>
        <taxon>Sophophora</taxon>
    </lineage>
</organism>
<feature type="compositionally biased region" description="Basic and acidic residues" evidence="2">
    <location>
        <begin position="198"/>
        <end position="214"/>
    </location>
</feature>
<dbReference type="GO" id="GO:0005634">
    <property type="term" value="C:nucleus"/>
    <property type="evidence" value="ECO:0007669"/>
    <property type="project" value="TreeGrafter"/>
</dbReference>
<feature type="compositionally biased region" description="Basic and acidic residues" evidence="2">
    <location>
        <begin position="568"/>
        <end position="580"/>
    </location>
</feature>
<dbReference type="GO" id="GO:0003712">
    <property type="term" value="F:transcription coregulator activity"/>
    <property type="evidence" value="ECO:0007669"/>
    <property type="project" value="TreeGrafter"/>
</dbReference>
<dbReference type="PANTHER" id="PTHR23210">
    <property type="entry name" value="ACTIVATING TRANSCRIPTION FACTOR 7 INTERACTING PROTEIN"/>
    <property type="match status" value="1"/>
</dbReference>
<feature type="compositionally biased region" description="Basic and acidic residues" evidence="2">
    <location>
        <begin position="138"/>
        <end position="151"/>
    </location>
</feature>
<feature type="region of interest" description="Disordered" evidence="2">
    <location>
        <begin position="482"/>
        <end position="712"/>
    </location>
</feature>
<dbReference type="GO" id="GO:0006355">
    <property type="term" value="P:regulation of DNA-templated transcription"/>
    <property type="evidence" value="ECO:0007669"/>
    <property type="project" value="TreeGrafter"/>
</dbReference>
<feature type="compositionally biased region" description="Low complexity" evidence="2">
    <location>
        <begin position="260"/>
        <end position="270"/>
    </location>
</feature>
<feature type="compositionally biased region" description="Polar residues" evidence="2">
    <location>
        <begin position="612"/>
        <end position="627"/>
    </location>
</feature>
<dbReference type="EMBL" id="AP029267">
    <property type="protein sequence ID" value="BFG04097.1"/>
    <property type="molecule type" value="Genomic_DNA"/>
</dbReference>
<feature type="region of interest" description="Disordered" evidence="2">
    <location>
        <begin position="873"/>
        <end position="1062"/>
    </location>
</feature>
<keyword evidence="1" id="KW-0175">Coiled coil</keyword>
<feature type="compositionally biased region" description="Basic and acidic residues" evidence="2">
    <location>
        <begin position="590"/>
        <end position="611"/>
    </location>
</feature>
<evidence type="ECO:0000313" key="5">
    <source>
        <dbReference type="Proteomes" id="UP001500889"/>
    </source>
</evidence>
<protein>
    <recommendedName>
        <fullName evidence="3">Activating transcription factor 7-interacting protein Fn3 domain-containing protein</fullName>
    </recommendedName>
</protein>
<dbReference type="InterPro" id="IPR056565">
    <property type="entry name" value="Fn3_ATF7IP"/>
</dbReference>
<dbReference type="Pfam" id="PF16794">
    <property type="entry name" value="fn3_4"/>
    <property type="match status" value="1"/>
</dbReference>
<feature type="region of interest" description="Disordered" evidence="2">
    <location>
        <begin position="260"/>
        <end position="326"/>
    </location>
</feature>
<feature type="compositionally biased region" description="Basic and acidic residues" evidence="2">
    <location>
        <begin position="421"/>
        <end position="449"/>
    </location>
</feature>
<feature type="compositionally biased region" description="Basic and acidic residues" evidence="2">
    <location>
        <begin position="343"/>
        <end position="371"/>
    </location>
</feature>
<feature type="coiled-coil region" evidence="1">
    <location>
        <begin position="799"/>
        <end position="826"/>
    </location>
</feature>
<dbReference type="GO" id="GO:0005667">
    <property type="term" value="C:transcription regulator complex"/>
    <property type="evidence" value="ECO:0007669"/>
    <property type="project" value="TreeGrafter"/>
</dbReference>
<sequence length="1339" mass="145713">MMEISQNAELEELSTEGAIMGAIPDELNDETSPIEIGNGSRQSSGDDDDLKELTNGNGAIEIACLKSVKDDNILEERRNAGNDLDALLDKISSIVDCPRDSPASDQEAEQEPEAAVVELPADDGDKEEEINPVVGKEITADPNKEEDKKAVAGESSVTRDSVEKIQAEDSTNEIEGSVQAPEITEELDPVEAEDDVESMEKVLDKKEDSESVKELEEEDEVASHVETPAEKTNGDSSAAVCQEKLRQSSDDLFMDALDSISSSDDFGASSQEFKKSQVCEEKTPKAAENKLNARESPSNDLDDISSDEDILREKAPDKDPSTIPVIDLDSSDECVVCEEDLTEDKKTVADLAKDQTKITDDITEDKAKESLEDTTSADPMDVDEENKKTADPEDTQEPEDKTQTEQTMETTSAVDEMATEVTDKETDKDADEKVAKETENKAPEEDKMEPTTNGVPDRDSEILQKKLSDGKGMELELYKGKVSPEGAAKDADSDDEVIFFEPIEKPKDSADPTDKKELKSAVTNSLENDVVLVSEDEEEELPEKKPEDKATNVSEKVSSSPTPNDSKINPEEPTKSKELQADNSDNACDQFEKLKPQDKIKTATVTEDRDSSSSSNLLCPAETVQSEGTKHVESGTAGKATSDVEEEEVKSDADADPENKKTRISNHEAEPITTLAKRSHDSLDSSPSDGKDVIPSKKIRTDDSDSSCSNDGTLQIDLEVQDKEVDSELVQKEDPHTIKDQKELKLQLKPEPELKADVKPLRLEFLKSFRKSFDHMTRNDLEELVLQKVVEGMMVKSDFADIRSQLDKYEKTLAIYRRRIAEVSKQFLDLDTVHKRVLKDLETKNAHFTAPVRITRAVGLQVGIPFKVMKPNAAPSGGDQTHAAGSIFAAPSTPSKASTSPLRSPLQAMRGAGSGASSNAQQQQPQQQQHQQQQKQKQNQQQPLPAPRSSASYNQSPAATATAPAPPVRRGCLQKVTPQRPVPGTSFPAPQANNQSNNSRVQASPPGTQRPMHASKHTGSTASAAAMRNRSPYTTQKQQYQTSRSVPVPGPSQGKQGPKCATKVRAMPPKGTGIVSVPVSAASSSGGSALNYGQQQPNLAPAKPKEKAVIDLTDEDDAAAAMAAAASAAEANARLRQTSNLPAKRNSMGTTMSEARTAGGRTAVNGNTVRLSPLQMPRANARQIVTNNSGGQRSSLGSNVTMQIRSENTPPAATRLRYSHPAPLPSSPAQPFNPAWKLPPSRPLIRISLMDTGIVISWNLEDASSRFADCVTYQIFAYQETLHEPSTDSWRHVGDVKAMLLPMVATLRNFEENQRYHFALRGVDAHQRFGSFSVPKTWS</sequence>